<dbReference type="EMBL" id="JBHULD010000014">
    <property type="protein sequence ID" value="MFD2555667.1"/>
    <property type="molecule type" value="Genomic_DNA"/>
</dbReference>
<protein>
    <recommendedName>
        <fullName evidence="3">NAD(P)-binding domain-containing protein</fullName>
    </recommendedName>
</protein>
<evidence type="ECO:0000313" key="2">
    <source>
        <dbReference type="Proteomes" id="UP001597440"/>
    </source>
</evidence>
<accession>A0ABW5L359</accession>
<dbReference type="InterPro" id="IPR036291">
    <property type="entry name" value="NAD(P)-bd_dom_sf"/>
</dbReference>
<keyword evidence="2" id="KW-1185">Reference proteome</keyword>
<reference evidence="2" key="1">
    <citation type="journal article" date="2019" name="Int. J. Syst. Evol. Microbiol.">
        <title>The Global Catalogue of Microorganisms (GCM) 10K type strain sequencing project: providing services to taxonomists for standard genome sequencing and annotation.</title>
        <authorList>
            <consortium name="The Broad Institute Genomics Platform"/>
            <consortium name="The Broad Institute Genome Sequencing Center for Infectious Disease"/>
            <person name="Wu L."/>
            <person name="Ma J."/>
        </authorList>
    </citation>
    <scope>NUCLEOTIDE SEQUENCE [LARGE SCALE GENOMIC DNA]</scope>
    <source>
        <strain evidence="2">KCTC 52298</strain>
    </source>
</reference>
<dbReference type="Gene3D" id="3.40.50.720">
    <property type="entry name" value="NAD(P)-binding Rossmann-like Domain"/>
    <property type="match status" value="1"/>
</dbReference>
<evidence type="ECO:0008006" key="3">
    <source>
        <dbReference type="Google" id="ProtNLM"/>
    </source>
</evidence>
<gene>
    <name evidence="1" type="ORF">ACFSQW_14790</name>
</gene>
<comment type="caution">
    <text evidence="1">The sequence shown here is derived from an EMBL/GenBank/DDBJ whole genome shotgun (WGS) entry which is preliminary data.</text>
</comment>
<proteinExistence type="predicted"/>
<dbReference type="Proteomes" id="UP001597440">
    <property type="component" value="Unassembled WGS sequence"/>
</dbReference>
<organism evidence="1 2">
    <name type="scientific">Sphingobacterium tabacisoli</name>
    <dbReference type="NCBI Taxonomy" id="2044855"/>
    <lineage>
        <taxon>Bacteria</taxon>
        <taxon>Pseudomonadati</taxon>
        <taxon>Bacteroidota</taxon>
        <taxon>Sphingobacteriia</taxon>
        <taxon>Sphingobacteriales</taxon>
        <taxon>Sphingobacteriaceae</taxon>
        <taxon>Sphingobacterium</taxon>
    </lineage>
</organism>
<name>A0ABW5L359_9SPHI</name>
<sequence>MKNLLLCGLNSYLGRAGLTYLPGEGYRIHGIARDLNLLKGRMGTSIDATLHSVDLIKKERSFYGFNVEGIELSIYFAQIPNQRDELGVQYELLSLRNFIFLSQRNGCNRIVYVSRTSDRTYLEAVESLFVELGVMYTVFLKDLAIGLGSSFDLFMEEALKNRYVYLYSGLANKKFRPIILSDVFSFIKKVNWKDSFVNQRVEFGGERMMAISDLIQWYINNRGETAKIKIFSIPSKSVSIWLNKLLYGIDSELYDDYLMGIMGGGVSDNSIWQQQVDFKPLPIKESLAFTL</sequence>
<dbReference type="RefSeq" id="WP_210353976.1">
    <property type="nucleotide sequence ID" value="NZ_JAEQMU010000001.1"/>
</dbReference>
<dbReference type="SUPFAM" id="SSF51735">
    <property type="entry name" value="NAD(P)-binding Rossmann-fold domains"/>
    <property type="match status" value="1"/>
</dbReference>
<evidence type="ECO:0000313" key="1">
    <source>
        <dbReference type="EMBL" id="MFD2555667.1"/>
    </source>
</evidence>